<proteinExistence type="predicted"/>
<evidence type="ECO:0000313" key="3">
    <source>
        <dbReference type="Proteomes" id="UP000294927"/>
    </source>
</evidence>
<name>A0A4R7UQ52_9PSEU</name>
<keyword evidence="3" id="KW-1185">Reference proteome</keyword>
<comment type="caution">
    <text evidence="2">The sequence shown here is derived from an EMBL/GenBank/DDBJ whole genome shotgun (WGS) entry which is preliminary data.</text>
</comment>
<evidence type="ECO:0000313" key="2">
    <source>
        <dbReference type="EMBL" id="TDV34592.1"/>
    </source>
</evidence>
<accession>A0A4R7UQ52</accession>
<reference evidence="2 3" key="1">
    <citation type="submission" date="2019-03" db="EMBL/GenBank/DDBJ databases">
        <title>Genomic Encyclopedia of Archaeal and Bacterial Type Strains, Phase II (KMG-II): from individual species to whole genera.</title>
        <authorList>
            <person name="Goeker M."/>
        </authorList>
    </citation>
    <scope>NUCLEOTIDE SEQUENCE [LARGE SCALE GENOMIC DNA]</scope>
    <source>
        <strain evidence="2 3">DSM 45499</strain>
    </source>
</reference>
<evidence type="ECO:0000256" key="1">
    <source>
        <dbReference type="SAM" id="MobiDB-lite"/>
    </source>
</evidence>
<dbReference type="RefSeq" id="WP_133909497.1">
    <property type="nucleotide sequence ID" value="NZ_SOCP01000038.1"/>
</dbReference>
<dbReference type="AlphaFoldDB" id="A0A4R7UQ52"/>
<dbReference type="Gene3D" id="3.90.176.10">
    <property type="entry name" value="Toxin ADP-ribosyltransferase, Chain A, domain 1"/>
    <property type="match status" value="1"/>
</dbReference>
<dbReference type="EMBL" id="SOCP01000038">
    <property type="protein sequence ID" value="TDV34592.1"/>
    <property type="molecule type" value="Genomic_DNA"/>
</dbReference>
<sequence>MRPTVMEMTPRAPVAAGDDLEFDWRDTTLTVRSRSEAPPDRPHPRMRTAPGHVVVLVSAVATAHPDLGLAVVAALRAAVRGPGVRTVWLAPTGPAPDPAWVRVVLAEFAVDVMAPRGPLLGTPETGLYAGPGGWHRFSREGAPVLAGDRFPVPAWERALPRTVLNGGDVVAEPVLAGLVLRRAAGPVMEWVSQVPLDPVRPRLVVDGVLPTQAAALLTSLAPAVRESVVVVPGDRVVAGLGWMSHVAESCGHPILFNTGVPAQDGSVVAGFGTDRTFRPFATVLRQRPGTVEQEVCDVAPAPSGWRREGPARYRSEGAVAEVVPSGLVLRDSPAGPVSAPFDPTGWTLTFGAPGSDVTAELVAALTRLLATIGTDRLRTMRIRVAGRATGPLRDRIVAIVADAGAVVEAPDPEPDGQAAIVGAQPTEVMGFPSVRRGFASTPPADTGRASRAVSSAEPSDASSLTAIGDRLDSPPVAVVTEVAGAARVLVESGPALTAPELVATGSAAPVEAPEPVQSEEDPGLVRARAWPERASTSGQQTRFAAAAGGTFTDGLSLVNSALATWPALRRDDDPGEKADYVAVCVYLTRGPGGAVALNRALRAGEAVPEDYPACLVSGLGRLAVQRGVVLRQVIADPRWSAQTVLTDPGFVSTSVRHDITVDGATADLLILPDSARRTCELVRNRPIDEAVFLPGRRFRVLAVRTAEPARNDDSDDPTVPTTAYLAREVVPDEEDTAAADENALSKLDRAWRRRQRVRPNLVDDQDIAQRLTLPMATV</sequence>
<feature type="region of interest" description="Disordered" evidence="1">
    <location>
        <begin position="437"/>
        <end position="468"/>
    </location>
</feature>
<feature type="compositionally biased region" description="Polar residues" evidence="1">
    <location>
        <begin position="452"/>
        <end position="465"/>
    </location>
</feature>
<dbReference type="OrthoDB" id="3320501at2"/>
<gene>
    <name evidence="2" type="ORF">CLV71_1387</name>
</gene>
<organism evidence="2 3">
    <name type="scientific">Actinophytocola oryzae</name>
    <dbReference type="NCBI Taxonomy" id="502181"/>
    <lineage>
        <taxon>Bacteria</taxon>
        <taxon>Bacillati</taxon>
        <taxon>Actinomycetota</taxon>
        <taxon>Actinomycetes</taxon>
        <taxon>Pseudonocardiales</taxon>
        <taxon>Pseudonocardiaceae</taxon>
    </lineage>
</organism>
<protein>
    <submittedName>
        <fullName evidence="2">Uncharacterized protein</fullName>
    </submittedName>
</protein>
<dbReference type="Proteomes" id="UP000294927">
    <property type="component" value="Unassembled WGS sequence"/>
</dbReference>